<accession>A0A1Q3CC38</accession>
<dbReference type="STRING" id="3775.A0A1Q3CC38"/>
<dbReference type="InterPro" id="IPR027443">
    <property type="entry name" value="IPNS-like_sf"/>
</dbReference>
<protein>
    <submittedName>
        <fullName evidence="2">2OG-FeII_Oxy domain-containing protein</fullName>
    </submittedName>
</protein>
<feature type="domain" description="Fe2OG dioxygenase" evidence="1">
    <location>
        <begin position="1"/>
        <end position="100"/>
    </location>
</feature>
<dbReference type="PANTHER" id="PTHR47990">
    <property type="entry name" value="2-OXOGLUTARATE (2OG) AND FE(II)-DEPENDENT OXYGENASE SUPERFAMILY PROTEIN-RELATED"/>
    <property type="match status" value="1"/>
</dbReference>
<dbReference type="InterPro" id="IPR005123">
    <property type="entry name" value="Oxoglu/Fe-dep_dioxygenase_dom"/>
</dbReference>
<name>A0A1Q3CC38_CEPFO</name>
<dbReference type="AlphaFoldDB" id="A0A1Q3CC38"/>
<proteinExistence type="predicted"/>
<feature type="non-terminal residue" evidence="2">
    <location>
        <position position="1"/>
    </location>
</feature>
<dbReference type="EMBL" id="BDDD01001657">
    <property type="protein sequence ID" value="GAV77671.1"/>
    <property type="molecule type" value="Genomic_DNA"/>
</dbReference>
<evidence type="ECO:0000259" key="1">
    <source>
        <dbReference type="PROSITE" id="PS51471"/>
    </source>
</evidence>
<dbReference type="SUPFAM" id="SSF51197">
    <property type="entry name" value="Clavaminate synthase-like"/>
    <property type="match status" value="1"/>
</dbReference>
<dbReference type="Proteomes" id="UP000187406">
    <property type="component" value="Unassembled WGS sequence"/>
</dbReference>
<dbReference type="Pfam" id="PF03171">
    <property type="entry name" value="2OG-FeII_Oxy"/>
    <property type="match status" value="1"/>
</dbReference>
<evidence type="ECO:0000313" key="3">
    <source>
        <dbReference type="Proteomes" id="UP000187406"/>
    </source>
</evidence>
<dbReference type="InParanoid" id="A0A1Q3CC38"/>
<comment type="caution">
    <text evidence="2">The sequence shown here is derived from an EMBL/GenBank/DDBJ whole genome shotgun (WGS) entry which is preliminary data.</text>
</comment>
<dbReference type="PROSITE" id="PS51471">
    <property type="entry name" value="FE2OG_OXY"/>
    <property type="match status" value="1"/>
</dbReference>
<gene>
    <name evidence="2" type="ORF">CFOL_v3_21142</name>
</gene>
<reference evidence="3" key="1">
    <citation type="submission" date="2016-04" db="EMBL/GenBank/DDBJ databases">
        <title>Cephalotus genome sequencing.</title>
        <authorList>
            <person name="Fukushima K."/>
            <person name="Hasebe M."/>
            <person name="Fang X."/>
        </authorList>
    </citation>
    <scope>NUCLEOTIDE SEQUENCE [LARGE SCALE GENOMIC DNA]</scope>
    <source>
        <strain evidence="3">cv. St1</strain>
    </source>
</reference>
<evidence type="ECO:0000313" key="2">
    <source>
        <dbReference type="EMBL" id="GAV77671.1"/>
    </source>
</evidence>
<dbReference type="PRINTS" id="PR00682">
    <property type="entry name" value="IPNSYNTHASE"/>
</dbReference>
<keyword evidence="3" id="KW-1185">Reference proteome</keyword>
<dbReference type="InterPro" id="IPR050231">
    <property type="entry name" value="Iron_ascorbate_oxido_reductase"/>
</dbReference>
<dbReference type="Gene3D" id="2.60.120.330">
    <property type="entry name" value="B-lactam Antibiotic, Isopenicillin N Synthase, Chain"/>
    <property type="match status" value="1"/>
</dbReference>
<organism evidence="2 3">
    <name type="scientific">Cephalotus follicularis</name>
    <name type="common">Albany pitcher plant</name>
    <dbReference type="NCBI Taxonomy" id="3775"/>
    <lineage>
        <taxon>Eukaryota</taxon>
        <taxon>Viridiplantae</taxon>
        <taxon>Streptophyta</taxon>
        <taxon>Embryophyta</taxon>
        <taxon>Tracheophyta</taxon>
        <taxon>Spermatophyta</taxon>
        <taxon>Magnoliopsida</taxon>
        <taxon>eudicotyledons</taxon>
        <taxon>Gunneridae</taxon>
        <taxon>Pentapetalae</taxon>
        <taxon>rosids</taxon>
        <taxon>fabids</taxon>
        <taxon>Oxalidales</taxon>
        <taxon>Cephalotaceae</taxon>
        <taxon>Cephalotus</taxon>
    </lineage>
</organism>
<dbReference type="InterPro" id="IPR044861">
    <property type="entry name" value="IPNS-like_FE2OG_OXY"/>
</dbReference>
<sequence length="129" mass="14157">RDALQLNYYPACPDPERAMGLAAHTDSTLVTIVYQTSTSGLQVLKDGVGWVTVPPVDDVLVANLGDLLHMLSNGSYPIMLHRAMVNRNKDRISVAYFSDHPMGSKSHPSQNLWVHVKALFVDQLLGVST</sequence>
<dbReference type="OrthoDB" id="288590at2759"/>